<evidence type="ECO:0000313" key="2">
    <source>
        <dbReference type="EMBL" id="KAG5605662.1"/>
    </source>
</evidence>
<keyword evidence="1" id="KW-1133">Transmembrane helix</keyword>
<evidence type="ECO:0000256" key="1">
    <source>
        <dbReference type="SAM" id="Phobius"/>
    </source>
</evidence>
<feature type="transmembrane region" description="Helical" evidence="1">
    <location>
        <begin position="66"/>
        <end position="87"/>
    </location>
</feature>
<dbReference type="AlphaFoldDB" id="A0A9J5Z3L4"/>
<proteinExistence type="predicted"/>
<keyword evidence="1" id="KW-0472">Membrane</keyword>
<reference evidence="2 3" key="1">
    <citation type="submission" date="2020-09" db="EMBL/GenBank/DDBJ databases">
        <title>De no assembly of potato wild relative species, Solanum commersonii.</title>
        <authorList>
            <person name="Cho K."/>
        </authorList>
    </citation>
    <scope>NUCLEOTIDE SEQUENCE [LARGE SCALE GENOMIC DNA]</scope>
    <source>
        <strain evidence="2">LZ3.2</strain>
        <tissue evidence="2">Leaf</tissue>
    </source>
</reference>
<protein>
    <submittedName>
        <fullName evidence="2">Uncharacterized protein</fullName>
    </submittedName>
</protein>
<sequence length="196" mass="22367">MENTHFQLGEDGILLSSSLPKTLSKLEKTISKKYYSIMGIKIKTSENSTGGSFSEVSRCRRMTRRLALLPFHRCFMLAFSLFMFWTIGQASHTRTKGEVCPFGESPKVLGDAHASASLFFSTFFIREHYFYQNKAVNESNLWTHQHPQLKLLLVLKQTQVQSFKKGVSNSSTQESIMNIHNKIQITYAEINCALKD</sequence>
<gene>
    <name evidence="2" type="ORF">H5410_027154</name>
</gene>
<accession>A0A9J5Z3L4</accession>
<keyword evidence="3" id="KW-1185">Reference proteome</keyword>
<organism evidence="2 3">
    <name type="scientific">Solanum commersonii</name>
    <name type="common">Commerson's wild potato</name>
    <name type="synonym">Commerson's nightshade</name>
    <dbReference type="NCBI Taxonomy" id="4109"/>
    <lineage>
        <taxon>Eukaryota</taxon>
        <taxon>Viridiplantae</taxon>
        <taxon>Streptophyta</taxon>
        <taxon>Embryophyta</taxon>
        <taxon>Tracheophyta</taxon>
        <taxon>Spermatophyta</taxon>
        <taxon>Magnoliopsida</taxon>
        <taxon>eudicotyledons</taxon>
        <taxon>Gunneridae</taxon>
        <taxon>Pentapetalae</taxon>
        <taxon>asterids</taxon>
        <taxon>lamiids</taxon>
        <taxon>Solanales</taxon>
        <taxon>Solanaceae</taxon>
        <taxon>Solanoideae</taxon>
        <taxon>Solaneae</taxon>
        <taxon>Solanum</taxon>
    </lineage>
</organism>
<keyword evidence="1" id="KW-0812">Transmembrane</keyword>
<dbReference type="Proteomes" id="UP000824120">
    <property type="component" value="Chromosome 5"/>
</dbReference>
<evidence type="ECO:0000313" key="3">
    <source>
        <dbReference type="Proteomes" id="UP000824120"/>
    </source>
</evidence>
<comment type="caution">
    <text evidence="2">The sequence shown here is derived from an EMBL/GenBank/DDBJ whole genome shotgun (WGS) entry which is preliminary data.</text>
</comment>
<name>A0A9J5Z3L4_SOLCO</name>
<dbReference type="EMBL" id="JACXVP010000005">
    <property type="protein sequence ID" value="KAG5605662.1"/>
    <property type="molecule type" value="Genomic_DNA"/>
</dbReference>